<accession>G4QHC0</accession>
<dbReference type="GO" id="GO:0004180">
    <property type="term" value="F:carboxypeptidase activity"/>
    <property type="evidence" value="ECO:0007669"/>
    <property type="project" value="UniProtKB-KW"/>
</dbReference>
<dbReference type="InterPro" id="IPR009045">
    <property type="entry name" value="Zn_M74/Hedgehog-like"/>
</dbReference>
<dbReference type="InterPro" id="IPR003709">
    <property type="entry name" value="VanY-like_core_dom"/>
</dbReference>
<keyword evidence="3" id="KW-1185">Reference proteome</keyword>
<keyword evidence="2" id="KW-0121">Carboxypeptidase</keyword>
<evidence type="ECO:0000259" key="1">
    <source>
        <dbReference type="Pfam" id="PF02557"/>
    </source>
</evidence>
<gene>
    <name evidence="2" type="primary">vanY</name>
    <name evidence="2" type="ordered locus">GNIT_1634</name>
</gene>
<dbReference type="CDD" id="cd14847">
    <property type="entry name" value="DD-carboxypeptidase_like"/>
    <property type="match status" value="1"/>
</dbReference>
<dbReference type="Pfam" id="PF02557">
    <property type="entry name" value="VanY"/>
    <property type="match status" value="1"/>
</dbReference>
<dbReference type="PANTHER" id="PTHR34385">
    <property type="entry name" value="D-ALANYL-D-ALANINE CARBOXYPEPTIDASE"/>
    <property type="match status" value="1"/>
</dbReference>
<keyword evidence="2" id="KW-0645">Protease</keyword>
<dbReference type="AlphaFoldDB" id="G4QHC0"/>
<dbReference type="OrthoDB" id="9792074at2"/>
<dbReference type="SUPFAM" id="SSF55166">
    <property type="entry name" value="Hedgehog/DD-peptidase"/>
    <property type="match status" value="1"/>
</dbReference>
<keyword evidence="2" id="KW-0378">Hydrolase</keyword>
<dbReference type="Gene3D" id="3.30.1380.10">
    <property type="match status" value="1"/>
</dbReference>
<dbReference type="KEGG" id="gni:GNIT_1634"/>
<reference evidence="2 3" key="1">
    <citation type="journal article" date="2011" name="J. Bacteriol.">
        <title>Complete genome sequence of seawater bacterium Glaciecola nitratireducens FR1064T.</title>
        <authorList>
            <person name="Bian F."/>
            <person name="Qin Q.L."/>
            <person name="Xie B.B."/>
            <person name="Shu Y.L."/>
            <person name="Zhang X.Y."/>
            <person name="Yu Y."/>
            <person name="Chen B."/>
            <person name="Chen X.L."/>
            <person name="Zhou B.C."/>
            <person name="Zhang Y.Z."/>
        </authorList>
    </citation>
    <scope>NUCLEOTIDE SEQUENCE [LARGE SCALE GENOMIC DNA]</scope>
    <source>
        <strain evidence="3">JCM 12485 / KCTC 12276 / FR1064</strain>
    </source>
</reference>
<protein>
    <submittedName>
        <fullName evidence="2">Putative carboxypeptidase</fullName>
    </submittedName>
</protein>
<feature type="domain" description="D-alanyl-D-alanine carboxypeptidase-like core" evidence="1">
    <location>
        <begin position="21"/>
        <end position="178"/>
    </location>
</feature>
<dbReference type="STRING" id="1085623.GNIT_1634"/>
<dbReference type="HOGENOM" id="CLU_081855_0_0_6"/>
<name>G4QHC0_GLANF</name>
<dbReference type="InterPro" id="IPR052179">
    <property type="entry name" value="DD-CPase-like"/>
</dbReference>
<dbReference type="Proteomes" id="UP000009282">
    <property type="component" value="Chromosome"/>
</dbReference>
<evidence type="ECO:0000313" key="3">
    <source>
        <dbReference type="Proteomes" id="UP000009282"/>
    </source>
</evidence>
<sequence length="225" mass="25042">MISAQQVLGLNEEHVVQVDDKHQLQPAVKDAFLAMQEAASLEGHDLQIASSYRSFAKQASIWDRKWSGELKLNSLDGHVLDTASLNNVQKMHAILLWSALPGGSRHHWGTDFDIYDRTKVAACGVPFELVTEEYEGNGPCAALARWVEINASKFGFHRPYAKYAGGVAAEPWHLSFSPIAEQIISSFSVDLLREQLIESGILGLDTVLLHLNSLFERYTLNRGKK</sequence>
<evidence type="ECO:0000313" key="2">
    <source>
        <dbReference type="EMBL" id="AEP29751.1"/>
    </source>
</evidence>
<proteinExistence type="predicted"/>
<dbReference type="RefSeq" id="WP_014108625.1">
    <property type="nucleotide sequence ID" value="NC_016041.1"/>
</dbReference>
<organism evidence="2 3">
    <name type="scientific">Glaciecola nitratireducens (strain JCM 12485 / KCTC 12276 / FR1064)</name>
    <dbReference type="NCBI Taxonomy" id="1085623"/>
    <lineage>
        <taxon>Bacteria</taxon>
        <taxon>Pseudomonadati</taxon>
        <taxon>Pseudomonadota</taxon>
        <taxon>Gammaproteobacteria</taxon>
        <taxon>Alteromonadales</taxon>
        <taxon>Alteromonadaceae</taxon>
        <taxon>Brumicola</taxon>
    </lineage>
</organism>
<dbReference type="eggNOG" id="COG1876">
    <property type="taxonomic scope" value="Bacteria"/>
</dbReference>
<dbReference type="GO" id="GO:0006508">
    <property type="term" value="P:proteolysis"/>
    <property type="evidence" value="ECO:0007669"/>
    <property type="project" value="InterPro"/>
</dbReference>
<dbReference type="PANTHER" id="PTHR34385:SF1">
    <property type="entry name" value="PEPTIDOGLYCAN L-ALANYL-D-GLUTAMATE ENDOPEPTIDASE CWLK"/>
    <property type="match status" value="1"/>
</dbReference>
<dbReference type="EMBL" id="CP003060">
    <property type="protein sequence ID" value="AEP29751.1"/>
    <property type="molecule type" value="Genomic_DNA"/>
</dbReference>